<comment type="caution">
    <text evidence="2">The sequence shown here is derived from an EMBL/GenBank/DDBJ whole genome shotgun (WGS) entry which is preliminary data.</text>
</comment>
<name>A0A660LEF5_9ACTN</name>
<accession>A0A660LEF5</accession>
<sequence length="270" mass="29367">MSGRGTRARGPGVRSFEALRWLARLEVAGIEPLGMALGFGWRTTYSHVERLAAAGLLVRAFDPDGSVVAITAAGRRAVEADRGDIRSGATHGSGLRHARAASWVAALLTLRDREWISDHELRGLDDWQIPVVWAGNRGRHRPDLGVVMTAEARVAVEVELSHKSPRRLRAILAGYEEAIVSGRVAGGLIYVSNRSDVLEAVKRAADRAGVPQQHFRTRDLGKVQAEVRRLTGERGVATRGQAAEARSSTTARTSRNPERPDGVDAREVLR</sequence>
<dbReference type="EMBL" id="RBIL01000001">
    <property type="protein sequence ID" value="RKQ92959.1"/>
    <property type="molecule type" value="Genomic_DNA"/>
</dbReference>
<dbReference type="InterPro" id="IPR036390">
    <property type="entry name" value="WH_DNA-bd_sf"/>
</dbReference>
<feature type="compositionally biased region" description="Basic and acidic residues" evidence="1">
    <location>
        <begin position="255"/>
        <end position="270"/>
    </location>
</feature>
<dbReference type="SUPFAM" id="SSF46785">
    <property type="entry name" value="Winged helix' DNA-binding domain"/>
    <property type="match status" value="1"/>
</dbReference>
<evidence type="ECO:0000313" key="3">
    <source>
        <dbReference type="Proteomes" id="UP000278962"/>
    </source>
</evidence>
<feature type="region of interest" description="Disordered" evidence="1">
    <location>
        <begin position="232"/>
        <end position="270"/>
    </location>
</feature>
<evidence type="ECO:0000313" key="2">
    <source>
        <dbReference type="EMBL" id="RKQ92959.1"/>
    </source>
</evidence>
<dbReference type="Proteomes" id="UP000278962">
    <property type="component" value="Unassembled WGS sequence"/>
</dbReference>
<organism evidence="2 3">
    <name type="scientific">Solirubrobacter pauli</name>
    <dbReference type="NCBI Taxonomy" id="166793"/>
    <lineage>
        <taxon>Bacteria</taxon>
        <taxon>Bacillati</taxon>
        <taxon>Actinomycetota</taxon>
        <taxon>Thermoleophilia</taxon>
        <taxon>Solirubrobacterales</taxon>
        <taxon>Solirubrobacteraceae</taxon>
        <taxon>Solirubrobacter</taxon>
    </lineage>
</organism>
<feature type="compositionally biased region" description="Low complexity" evidence="1">
    <location>
        <begin position="242"/>
        <end position="254"/>
    </location>
</feature>
<proteinExistence type="predicted"/>
<protein>
    <submittedName>
        <fullName evidence="2">Protein involved in plasmid replication-relaxation</fullName>
    </submittedName>
</protein>
<keyword evidence="3" id="KW-1185">Reference proteome</keyword>
<dbReference type="AlphaFoldDB" id="A0A660LEF5"/>
<dbReference type="OrthoDB" id="4549048at2"/>
<evidence type="ECO:0000256" key="1">
    <source>
        <dbReference type="SAM" id="MobiDB-lite"/>
    </source>
</evidence>
<gene>
    <name evidence="2" type="ORF">C8N24_2816</name>
</gene>
<reference evidence="2 3" key="1">
    <citation type="submission" date="2018-10" db="EMBL/GenBank/DDBJ databases">
        <title>Genomic Encyclopedia of Archaeal and Bacterial Type Strains, Phase II (KMG-II): from individual species to whole genera.</title>
        <authorList>
            <person name="Goeker M."/>
        </authorList>
    </citation>
    <scope>NUCLEOTIDE SEQUENCE [LARGE SCALE GENOMIC DNA]</scope>
    <source>
        <strain evidence="2 3">DSM 14954</strain>
    </source>
</reference>